<feature type="transmembrane region" description="Helical" evidence="1">
    <location>
        <begin position="60"/>
        <end position="84"/>
    </location>
</feature>
<dbReference type="RefSeq" id="XP_062624059.1">
    <property type="nucleotide sequence ID" value="XM_062768075.1"/>
</dbReference>
<feature type="transmembrane region" description="Helical" evidence="1">
    <location>
        <begin position="185"/>
        <end position="211"/>
    </location>
</feature>
<keyword evidence="1" id="KW-0812">Transmembrane</keyword>
<feature type="transmembrane region" description="Helical" evidence="1">
    <location>
        <begin position="217"/>
        <end position="234"/>
    </location>
</feature>
<name>A0AAF1BG18_9TREE</name>
<keyword evidence="1" id="KW-0472">Membrane</keyword>
<dbReference type="AlphaFoldDB" id="A0AAF1BG18"/>
<keyword evidence="3" id="KW-1185">Reference proteome</keyword>
<protein>
    <submittedName>
        <fullName evidence="2">Uncharacterized protein</fullName>
    </submittedName>
</protein>
<dbReference type="GeneID" id="87804834"/>
<feature type="transmembrane region" description="Helical" evidence="1">
    <location>
        <begin position="114"/>
        <end position="133"/>
    </location>
</feature>
<evidence type="ECO:0000256" key="1">
    <source>
        <dbReference type="SAM" id="Phobius"/>
    </source>
</evidence>
<proteinExistence type="predicted"/>
<feature type="transmembrane region" description="Helical" evidence="1">
    <location>
        <begin position="145"/>
        <end position="164"/>
    </location>
</feature>
<reference evidence="2" key="1">
    <citation type="submission" date="2023-10" db="EMBL/GenBank/DDBJ databases">
        <authorList>
            <person name="Noh H."/>
        </authorList>
    </citation>
    <scope>NUCLEOTIDE SEQUENCE</scope>
    <source>
        <strain evidence="2">DUCC4014</strain>
    </source>
</reference>
<dbReference type="EMBL" id="CP086714">
    <property type="protein sequence ID" value="WOO78027.1"/>
    <property type="molecule type" value="Genomic_DNA"/>
</dbReference>
<evidence type="ECO:0000313" key="2">
    <source>
        <dbReference type="EMBL" id="WOO78027.1"/>
    </source>
</evidence>
<organism evidence="2 3">
    <name type="scientific">Vanrija pseudolonga</name>
    <dbReference type="NCBI Taxonomy" id="143232"/>
    <lineage>
        <taxon>Eukaryota</taxon>
        <taxon>Fungi</taxon>
        <taxon>Dikarya</taxon>
        <taxon>Basidiomycota</taxon>
        <taxon>Agaricomycotina</taxon>
        <taxon>Tremellomycetes</taxon>
        <taxon>Trichosporonales</taxon>
        <taxon>Trichosporonaceae</taxon>
        <taxon>Vanrija</taxon>
    </lineage>
</organism>
<evidence type="ECO:0000313" key="3">
    <source>
        <dbReference type="Proteomes" id="UP000827549"/>
    </source>
</evidence>
<sequence>MTYRRARFRLSLPAATTTALLPLAHALLSLDLALVARPRALRSPLFHYSAPFSSPWSREAALAADLGAVAASYAVSGVVSALVATTRNVWNDARAWCGADSCDDTDTSHVPFSAWSATAPAVYLLAMVLVAAHPADSAWPYPLDFGTLLTVPLAFLLVFTEHHFARLYATLWKKQWREDKSGAAYGMLAAAAVVRLVLAARVLVAALLPLAVVPLGSWARLALAAPLLIVWPAPRRTGYKWFV</sequence>
<keyword evidence="1" id="KW-1133">Transmembrane helix</keyword>
<dbReference type="Proteomes" id="UP000827549">
    <property type="component" value="Chromosome 1"/>
</dbReference>
<accession>A0AAF1BG18</accession>
<gene>
    <name evidence="2" type="ORF">LOC62_01G001579</name>
</gene>